<keyword evidence="2 5" id="KW-0812">Transmembrane</keyword>
<protein>
    <recommendedName>
        <fullName evidence="5">Probable membrane transporter protein</fullName>
    </recommendedName>
</protein>
<proteinExistence type="inferred from homology"/>
<feature type="transmembrane region" description="Helical" evidence="5">
    <location>
        <begin position="185"/>
        <end position="206"/>
    </location>
</feature>
<dbReference type="PANTHER" id="PTHR43483">
    <property type="entry name" value="MEMBRANE TRANSPORTER PROTEIN HI_0806-RELATED"/>
    <property type="match status" value="1"/>
</dbReference>
<organism evidence="6 7">
    <name type="scientific">Candidatus Methanolliviera hydrocarbonicum</name>
    <dbReference type="NCBI Taxonomy" id="2491085"/>
    <lineage>
        <taxon>Archaea</taxon>
        <taxon>Methanobacteriati</taxon>
        <taxon>Methanobacteriota</taxon>
        <taxon>Candidatus Methanoliparia</taxon>
        <taxon>Candidatus Methanoliparales</taxon>
        <taxon>Candidatus Methanollivieraceae</taxon>
        <taxon>Candidatus Methanolliviera</taxon>
    </lineage>
</organism>
<feature type="transmembrane region" description="Helical" evidence="5">
    <location>
        <begin position="82"/>
        <end position="101"/>
    </location>
</feature>
<evidence type="ECO:0000256" key="5">
    <source>
        <dbReference type="RuleBase" id="RU363041"/>
    </source>
</evidence>
<evidence type="ECO:0000313" key="6">
    <source>
        <dbReference type="EMBL" id="RZN70295.1"/>
    </source>
</evidence>
<evidence type="ECO:0000256" key="3">
    <source>
        <dbReference type="ARBA" id="ARBA00022989"/>
    </source>
</evidence>
<dbReference type="Pfam" id="PF01925">
    <property type="entry name" value="TauE"/>
    <property type="match status" value="1"/>
</dbReference>
<dbReference type="PROSITE" id="PS51257">
    <property type="entry name" value="PROKAR_LIPOPROTEIN"/>
    <property type="match status" value="1"/>
</dbReference>
<gene>
    <name evidence="6" type="ORF">EF807_03440</name>
</gene>
<feature type="transmembrane region" description="Helical" evidence="5">
    <location>
        <begin position="253"/>
        <end position="275"/>
    </location>
</feature>
<dbReference type="AlphaFoldDB" id="A0A520KXD8"/>
<evidence type="ECO:0000313" key="7">
    <source>
        <dbReference type="Proteomes" id="UP000320766"/>
    </source>
</evidence>
<comment type="subcellular location">
    <subcellularLocation>
        <location evidence="5">Cell membrane</location>
        <topology evidence="5">Multi-pass membrane protein</topology>
    </subcellularLocation>
    <subcellularLocation>
        <location evidence="1">Membrane</location>
        <topology evidence="1">Multi-pass membrane protein</topology>
    </subcellularLocation>
</comment>
<comment type="caution">
    <text evidence="6">The sequence shown here is derived from an EMBL/GenBank/DDBJ whole genome shotgun (WGS) entry which is preliminary data.</text>
</comment>
<keyword evidence="4 5" id="KW-0472">Membrane</keyword>
<evidence type="ECO:0000256" key="4">
    <source>
        <dbReference type="ARBA" id="ARBA00023136"/>
    </source>
</evidence>
<dbReference type="GO" id="GO:0005886">
    <property type="term" value="C:plasma membrane"/>
    <property type="evidence" value="ECO:0007669"/>
    <property type="project" value="UniProtKB-SubCell"/>
</dbReference>
<feature type="transmembrane region" description="Helical" evidence="5">
    <location>
        <begin position="56"/>
        <end position="76"/>
    </location>
</feature>
<dbReference type="InterPro" id="IPR002781">
    <property type="entry name" value="TM_pro_TauE-like"/>
</dbReference>
<keyword evidence="5" id="KW-1003">Cell membrane</keyword>
<name>A0A520KXD8_9EURY</name>
<reference evidence="6 7" key="1">
    <citation type="journal article" date="2019" name="Nat. Microbiol.">
        <title>Wide diversity of methane and short-chain alkane metabolisms in uncultured archaea.</title>
        <authorList>
            <person name="Borrel G."/>
            <person name="Adam P.S."/>
            <person name="McKay L.J."/>
            <person name="Chen L.X."/>
            <person name="Sierra-Garcia I.N."/>
            <person name="Sieber C.M."/>
            <person name="Letourneur Q."/>
            <person name="Ghozlane A."/>
            <person name="Andersen G.L."/>
            <person name="Li W.J."/>
            <person name="Hallam S.J."/>
            <person name="Muyzer G."/>
            <person name="de Oliveira V.M."/>
            <person name="Inskeep W.P."/>
            <person name="Banfield J.F."/>
            <person name="Gribaldo S."/>
        </authorList>
    </citation>
    <scope>NUCLEOTIDE SEQUENCE [LARGE SCALE GENOMIC DNA]</scope>
    <source>
        <strain evidence="6">NM1b</strain>
    </source>
</reference>
<comment type="similarity">
    <text evidence="5">Belongs to the 4-toluene sulfonate uptake permease (TSUP) (TC 2.A.102) family.</text>
</comment>
<feature type="transmembrane region" description="Helical" evidence="5">
    <location>
        <begin position="113"/>
        <end position="131"/>
    </location>
</feature>
<dbReference type="PANTHER" id="PTHR43483:SF3">
    <property type="entry name" value="MEMBRANE TRANSPORTER PROTEIN HI_0806-RELATED"/>
    <property type="match status" value="1"/>
</dbReference>
<keyword evidence="3 5" id="KW-1133">Transmembrane helix</keyword>
<dbReference type="Proteomes" id="UP000320766">
    <property type="component" value="Unassembled WGS sequence"/>
</dbReference>
<feature type="transmembrane region" description="Helical" evidence="5">
    <location>
        <begin position="218"/>
        <end position="241"/>
    </location>
</feature>
<feature type="transmembrane region" description="Helical" evidence="5">
    <location>
        <begin position="146"/>
        <end position="173"/>
    </location>
</feature>
<evidence type="ECO:0000256" key="2">
    <source>
        <dbReference type="ARBA" id="ARBA00022692"/>
    </source>
</evidence>
<sequence>MQKIDLITAIILLTLTGIGVGFAQGFLGVGGCFIMVPVTFFVFTSMGVPTDMAIKLAFGSNLLVVFPTAISGAWAHTKKKSVLWRAGITLGLFGVIGALMGSTITSRFISGDILKVVFGVVIGLGGVGMLIGEQPKMEEEAKDDPILLAIFGFLIGIISSMTGIGGGVVMIPVMTMALRFKMHDAVGTSTSVMIFTSIAAATGYLLNGLSVPDLPAYSIGYVNLLVWACLAVTSVPMAQIGARAAHSLPAKELRYIFISLMFYVALKMIGVFSWLRLPI</sequence>
<accession>A0A520KXD8</accession>
<dbReference type="EMBL" id="RXIL01000058">
    <property type="protein sequence ID" value="RZN70295.1"/>
    <property type="molecule type" value="Genomic_DNA"/>
</dbReference>
<evidence type="ECO:0000256" key="1">
    <source>
        <dbReference type="ARBA" id="ARBA00004141"/>
    </source>
</evidence>